<gene>
    <name evidence="4" type="ORF">E4100_04070</name>
</gene>
<dbReference type="AlphaFoldDB" id="A0A4Z0D788"/>
<keyword evidence="1 4" id="KW-0413">Isomerase</keyword>
<dbReference type="Pfam" id="PF00639">
    <property type="entry name" value="Rotamase"/>
    <property type="match status" value="1"/>
</dbReference>
<keyword evidence="5" id="KW-1185">Reference proteome</keyword>
<dbReference type="OrthoDB" id="14196at2"/>
<feature type="coiled-coil region" evidence="2">
    <location>
        <begin position="202"/>
        <end position="229"/>
    </location>
</feature>
<evidence type="ECO:0000256" key="2">
    <source>
        <dbReference type="SAM" id="Coils"/>
    </source>
</evidence>
<dbReference type="PROSITE" id="PS50198">
    <property type="entry name" value="PPIC_PPIASE_2"/>
    <property type="match status" value="1"/>
</dbReference>
<dbReference type="PANTHER" id="PTHR47245">
    <property type="entry name" value="PEPTIDYLPROLYL ISOMERASE"/>
    <property type="match status" value="1"/>
</dbReference>
<organism evidence="4 5">
    <name type="scientific">Soehngenia longivitae</name>
    <dbReference type="NCBI Taxonomy" id="2562294"/>
    <lineage>
        <taxon>Bacteria</taxon>
        <taxon>Bacillati</taxon>
        <taxon>Bacillota</taxon>
        <taxon>Tissierellia</taxon>
        <taxon>Tissierellales</taxon>
        <taxon>Tissierellaceae</taxon>
        <taxon>Soehngenia</taxon>
    </lineage>
</organism>
<comment type="caution">
    <text evidence="4">The sequence shown here is derived from an EMBL/GenBank/DDBJ whole genome shotgun (WGS) entry which is preliminary data.</text>
</comment>
<dbReference type="PANTHER" id="PTHR47245:SF2">
    <property type="entry name" value="PEPTIDYL-PROLYL CIS-TRANS ISOMERASE HP_0175-RELATED"/>
    <property type="match status" value="1"/>
</dbReference>
<evidence type="ECO:0000313" key="4">
    <source>
        <dbReference type="EMBL" id="TFZ40740.1"/>
    </source>
</evidence>
<dbReference type="InterPro" id="IPR027304">
    <property type="entry name" value="Trigger_fact/SurA_dom_sf"/>
</dbReference>
<dbReference type="Proteomes" id="UP000298381">
    <property type="component" value="Unassembled WGS sequence"/>
</dbReference>
<dbReference type="Gene3D" id="3.10.50.40">
    <property type="match status" value="1"/>
</dbReference>
<dbReference type="InterPro" id="IPR000297">
    <property type="entry name" value="PPIase_PpiC"/>
</dbReference>
<sequence>MYNENVVAIVNGKEITTNDILKFLNEMNPQTAAQFQSEEGIKKIIEELVNQELLYLDAIENSYENDLEFKEVLKTVKDNLLKGYAFNKIVDGVKVTDEEITTYYNEHLEMFRKQETMNASHILVEDEEKAYDIIDMINEGLEFEKAAEQYSTCPSKEVGGNLGEFGKGQMVPEFENAAFNLEIGEISEPIKTQFGYHIIKVNEKFAENVYSLEEVRDEIEKQLLMAKQEEKYLNKVNSLKIKYPVEIL</sequence>
<dbReference type="InterPro" id="IPR050245">
    <property type="entry name" value="PrsA_foldase"/>
</dbReference>
<dbReference type="Gene3D" id="1.10.8.1040">
    <property type="match status" value="1"/>
</dbReference>
<dbReference type="PROSITE" id="PS01096">
    <property type="entry name" value="PPIC_PPIASE_1"/>
    <property type="match status" value="1"/>
</dbReference>
<dbReference type="SUPFAM" id="SSF109998">
    <property type="entry name" value="Triger factor/SurA peptide-binding domain-like"/>
    <property type="match status" value="1"/>
</dbReference>
<proteinExistence type="predicted"/>
<dbReference type="InterPro" id="IPR023058">
    <property type="entry name" value="PPIase_PpiC_CS"/>
</dbReference>
<protein>
    <submittedName>
        <fullName evidence="4">Peptidylprolyl isomerase</fullName>
    </submittedName>
</protein>
<name>A0A4Z0D788_9FIRM</name>
<reference evidence="4 5" key="1">
    <citation type="submission" date="2019-03" db="EMBL/GenBank/DDBJ databases">
        <title>Draft genome sequence data and analysis of a Fermenting Bacterium, Soehngenia longevitae strain 1933PT, isolated from petroleum reservoir in Azerbaijan.</title>
        <authorList>
            <person name="Grouzdev D.S."/>
            <person name="Bidzhieva S.K."/>
            <person name="Sokolova D.S."/>
            <person name="Tourova T.P."/>
            <person name="Poltaraus A.B."/>
            <person name="Nazina T.N."/>
        </authorList>
    </citation>
    <scope>NUCLEOTIDE SEQUENCE [LARGE SCALE GENOMIC DNA]</scope>
    <source>
        <strain evidence="4 5">1933P</strain>
    </source>
</reference>
<dbReference type="RefSeq" id="WP_135270766.1">
    <property type="nucleotide sequence ID" value="NZ_SRIB01000004.1"/>
</dbReference>
<evidence type="ECO:0000313" key="5">
    <source>
        <dbReference type="Proteomes" id="UP000298381"/>
    </source>
</evidence>
<dbReference type="GO" id="GO:0003755">
    <property type="term" value="F:peptidyl-prolyl cis-trans isomerase activity"/>
    <property type="evidence" value="ECO:0007669"/>
    <property type="project" value="UniProtKB-KW"/>
</dbReference>
<dbReference type="EMBL" id="SRIB01000004">
    <property type="protein sequence ID" value="TFZ40740.1"/>
    <property type="molecule type" value="Genomic_DNA"/>
</dbReference>
<keyword evidence="1" id="KW-0697">Rotamase</keyword>
<accession>A0A4Z0D788</accession>
<keyword evidence="2" id="KW-0175">Coiled coil</keyword>
<evidence type="ECO:0000256" key="1">
    <source>
        <dbReference type="PROSITE-ProRule" id="PRU00278"/>
    </source>
</evidence>
<dbReference type="InterPro" id="IPR046357">
    <property type="entry name" value="PPIase_dom_sf"/>
</dbReference>
<feature type="domain" description="PpiC" evidence="3">
    <location>
        <begin position="114"/>
        <end position="203"/>
    </location>
</feature>
<dbReference type="SUPFAM" id="SSF54534">
    <property type="entry name" value="FKBP-like"/>
    <property type="match status" value="1"/>
</dbReference>
<evidence type="ECO:0000259" key="3">
    <source>
        <dbReference type="PROSITE" id="PS50198"/>
    </source>
</evidence>